<evidence type="ECO:0000259" key="4">
    <source>
        <dbReference type="SMART" id="SM00822"/>
    </source>
</evidence>
<dbReference type="PANTHER" id="PTHR44196:SF2">
    <property type="entry name" value="SHORT-CHAIN DEHYDROGENASE-RELATED"/>
    <property type="match status" value="1"/>
</dbReference>
<dbReference type="PRINTS" id="PR00080">
    <property type="entry name" value="SDRFAMILY"/>
</dbReference>
<sequence>MRQAYRTALVTGASSGIGESFARLLAGRGTDLVIVARRADLLDRLARDLVERYRVGVEVLAADLTDPAQRGEVEERLRADPPEGRSGRGQIELLVNNAGYGAFGSFAELPMDDQLAEVELNVVALTRLTHAALPGMIARGRGGVLNVASMAGFAPSPGSAVYGASKAYVASFSESLHAEVTGKGVHVTALCPGFTRTTEEEEPNLLWLRRDDVARAGLDAVSAGRAMCVPGLQYKAALPALKLAPRSLLRAATNRMWRQAADTQ</sequence>
<dbReference type="RefSeq" id="WP_344536611.1">
    <property type="nucleotide sequence ID" value="NZ_BAAATD010000001.1"/>
</dbReference>
<organism evidence="5 6">
    <name type="scientific">Actinomadura fulvescens</name>
    <dbReference type="NCBI Taxonomy" id="46160"/>
    <lineage>
        <taxon>Bacteria</taxon>
        <taxon>Bacillati</taxon>
        <taxon>Actinomycetota</taxon>
        <taxon>Actinomycetes</taxon>
        <taxon>Streptosporangiales</taxon>
        <taxon>Thermomonosporaceae</taxon>
        <taxon>Actinomadura</taxon>
    </lineage>
</organism>
<evidence type="ECO:0000256" key="2">
    <source>
        <dbReference type="ARBA" id="ARBA00023002"/>
    </source>
</evidence>
<dbReference type="SMART" id="SM00822">
    <property type="entry name" value="PKS_KR"/>
    <property type="match status" value="1"/>
</dbReference>
<dbReference type="Pfam" id="PF00106">
    <property type="entry name" value="adh_short"/>
    <property type="match status" value="1"/>
</dbReference>
<feature type="domain" description="Ketoreductase" evidence="4">
    <location>
        <begin position="6"/>
        <end position="193"/>
    </location>
</feature>
<gene>
    <name evidence="5" type="ORF">GCM10010411_01180</name>
</gene>
<dbReference type="PIRSF" id="PIRSF000126">
    <property type="entry name" value="11-beta-HSD1"/>
    <property type="match status" value="1"/>
</dbReference>
<proteinExistence type="inferred from homology"/>
<dbReference type="Proteomes" id="UP001501509">
    <property type="component" value="Unassembled WGS sequence"/>
</dbReference>
<dbReference type="Gene3D" id="3.40.50.720">
    <property type="entry name" value="NAD(P)-binding Rossmann-like Domain"/>
    <property type="match status" value="1"/>
</dbReference>
<protein>
    <submittedName>
        <fullName evidence="5">SDR family oxidoreductase</fullName>
    </submittedName>
</protein>
<evidence type="ECO:0000313" key="6">
    <source>
        <dbReference type="Proteomes" id="UP001501509"/>
    </source>
</evidence>
<dbReference type="PANTHER" id="PTHR44196">
    <property type="entry name" value="DEHYDROGENASE/REDUCTASE SDR FAMILY MEMBER 7B"/>
    <property type="match status" value="1"/>
</dbReference>
<dbReference type="PROSITE" id="PS00061">
    <property type="entry name" value="ADH_SHORT"/>
    <property type="match status" value="1"/>
</dbReference>
<reference evidence="5 6" key="1">
    <citation type="journal article" date="2019" name="Int. J. Syst. Evol. Microbiol.">
        <title>The Global Catalogue of Microorganisms (GCM) 10K type strain sequencing project: providing services to taxonomists for standard genome sequencing and annotation.</title>
        <authorList>
            <consortium name="The Broad Institute Genomics Platform"/>
            <consortium name="The Broad Institute Genome Sequencing Center for Infectious Disease"/>
            <person name="Wu L."/>
            <person name="Ma J."/>
        </authorList>
    </citation>
    <scope>NUCLEOTIDE SEQUENCE [LARGE SCALE GENOMIC DNA]</scope>
    <source>
        <strain evidence="5 6">JCM 6833</strain>
    </source>
</reference>
<dbReference type="InterPro" id="IPR036291">
    <property type="entry name" value="NAD(P)-bd_dom_sf"/>
</dbReference>
<dbReference type="EMBL" id="BAAATD010000001">
    <property type="protein sequence ID" value="GAA2573288.1"/>
    <property type="molecule type" value="Genomic_DNA"/>
</dbReference>
<evidence type="ECO:0000256" key="1">
    <source>
        <dbReference type="ARBA" id="ARBA00006484"/>
    </source>
</evidence>
<dbReference type="InterPro" id="IPR020904">
    <property type="entry name" value="Sc_DH/Rdtase_CS"/>
</dbReference>
<dbReference type="SUPFAM" id="SSF51735">
    <property type="entry name" value="NAD(P)-binding Rossmann-fold domains"/>
    <property type="match status" value="1"/>
</dbReference>
<name>A0ABN3P9I9_9ACTN</name>
<keyword evidence="2" id="KW-0560">Oxidoreductase</keyword>
<dbReference type="PRINTS" id="PR00081">
    <property type="entry name" value="GDHRDH"/>
</dbReference>
<comment type="similarity">
    <text evidence="1 3">Belongs to the short-chain dehydrogenases/reductases (SDR) family.</text>
</comment>
<evidence type="ECO:0000313" key="5">
    <source>
        <dbReference type="EMBL" id="GAA2573288.1"/>
    </source>
</evidence>
<keyword evidence="6" id="KW-1185">Reference proteome</keyword>
<accession>A0ABN3P9I9</accession>
<evidence type="ECO:0000256" key="3">
    <source>
        <dbReference type="RuleBase" id="RU000363"/>
    </source>
</evidence>
<dbReference type="InterPro" id="IPR057326">
    <property type="entry name" value="KR_dom"/>
</dbReference>
<dbReference type="InterPro" id="IPR002347">
    <property type="entry name" value="SDR_fam"/>
</dbReference>
<comment type="caution">
    <text evidence="5">The sequence shown here is derived from an EMBL/GenBank/DDBJ whole genome shotgun (WGS) entry which is preliminary data.</text>
</comment>